<dbReference type="InterPro" id="IPR013083">
    <property type="entry name" value="Znf_RING/FYVE/PHD"/>
</dbReference>
<dbReference type="Gene3D" id="3.30.40.10">
    <property type="entry name" value="Zinc/RING finger domain, C3HC4 (zinc finger)"/>
    <property type="match status" value="1"/>
</dbReference>
<protein>
    <submittedName>
        <fullName evidence="4">RING-type domain-containing protein</fullName>
    </submittedName>
</protein>
<feature type="compositionally biased region" description="Basic and acidic residues" evidence="2">
    <location>
        <begin position="479"/>
        <end position="488"/>
    </location>
</feature>
<evidence type="ECO:0000256" key="2">
    <source>
        <dbReference type="SAM" id="MobiDB-lite"/>
    </source>
</evidence>
<feature type="region of interest" description="Disordered" evidence="2">
    <location>
        <begin position="479"/>
        <end position="511"/>
    </location>
</feature>
<dbReference type="SUPFAM" id="SSF57850">
    <property type="entry name" value="RING/U-box"/>
    <property type="match status" value="1"/>
</dbReference>
<feature type="region of interest" description="Disordered" evidence="2">
    <location>
        <begin position="136"/>
        <end position="219"/>
    </location>
</feature>
<keyword evidence="3" id="KW-1185">Reference proteome</keyword>
<evidence type="ECO:0000313" key="3">
    <source>
        <dbReference type="Proteomes" id="UP000050741"/>
    </source>
</evidence>
<feature type="compositionally biased region" description="Polar residues" evidence="2">
    <location>
        <begin position="167"/>
        <end position="179"/>
    </location>
</feature>
<accession>A0A183C0C6</accession>
<feature type="compositionally biased region" description="Basic and acidic residues" evidence="2">
    <location>
        <begin position="502"/>
        <end position="511"/>
    </location>
</feature>
<proteinExistence type="predicted"/>
<dbReference type="AlphaFoldDB" id="A0A183C0C6"/>
<dbReference type="WBParaSite" id="GPLIN_000631800">
    <property type="protein sequence ID" value="GPLIN_000631800"/>
    <property type="gene ID" value="GPLIN_000631800"/>
</dbReference>
<dbReference type="Proteomes" id="UP000050741">
    <property type="component" value="Unassembled WGS sequence"/>
</dbReference>
<feature type="coiled-coil region" evidence="1">
    <location>
        <begin position="526"/>
        <end position="601"/>
    </location>
</feature>
<keyword evidence="1" id="KW-0175">Coiled coil</keyword>
<evidence type="ECO:0000256" key="1">
    <source>
        <dbReference type="SAM" id="Coils"/>
    </source>
</evidence>
<organism evidence="3 4">
    <name type="scientific">Globodera pallida</name>
    <name type="common">Potato cyst nematode worm</name>
    <name type="synonym">Heterodera pallida</name>
    <dbReference type="NCBI Taxonomy" id="36090"/>
    <lineage>
        <taxon>Eukaryota</taxon>
        <taxon>Metazoa</taxon>
        <taxon>Ecdysozoa</taxon>
        <taxon>Nematoda</taxon>
        <taxon>Chromadorea</taxon>
        <taxon>Rhabditida</taxon>
        <taxon>Tylenchina</taxon>
        <taxon>Tylenchomorpha</taxon>
        <taxon>Tylenchoidea</taxon>
        <taxon>Heteroderidae</taxon>
        <taxon>Heteroderinae</taxon>
        <taxon>Globodera</taxon>
    </lineage>
</organism>
<reference evidence="4" key="2">
    <citation type="submission" date="2016-06" db="UniProtKB">
        <authorList>
            <consortium name="WormBaseParasite"/>
        </authorList>
    </citation>
    <scope>IDENTIFICATION</scope>
</reference>
<evidence type="ECO:0000313" key="4">
    <source>
        <dbReference type="WBParaSite" id="GPLIN_000631800"/>
    </source>
</evidence>
<feature type="compositionally biased region" description="Low complexity" evidence="2">
    <location>
        <begin position="489"/>
        <end position="500"/>
    </location>
</feature>
<sequence length="998" mass="114270">MQRLQRQLIDQGTLEAYAALRLTDRNWAQINDSILVALLLQRPVVVLSPSMSVNDCALLGPRWNDTRCAQFMHVFFPDGQMRMITRTIPHAQLQHFTMQQELAPGQIDTREVTPSVHNTAAGLDIILDQTHVPLAMTLPGPVPAQQQPPTEVGQQQQEDPLEAEQPLSLTSVARTSTPSAPGGARDILDQHESITSESGSDCNEGREESVPPTSAHSSGENIGIEAAKLVIKLNARLLHPLRLEMEQKQQELLAAQAAEAKPMLLSQPNFLKLKRQQCAAIESLQKELNFVSEQFQFHLEEARKIEAILKAAADPAFRLKQKKRLTEFVEETPVAACPPVKQQCCEQIFECADHLYNTAWTFICLWYTLMQIDPHTASLECLADWRKQSGRCSSKLYRLQDAWEDNASLLEEELEKTAKFCRKFKPQKQTKSGMAGALKSSVKLIRKLASRRPASLPKPTAQLFRALFKALHQKDRAVSKKIIERQRSESTSTTPNSSTSEQQRKKCADASNKRLMQAAECSTIPNSELQKEKEDFERRKSADQRMQAKLQRIEQQLEQHIHRQKNLAVRNLMWDREAALEQRIRERYHTFRAEIEQLRQSSIETGDLDNYAHCLANDAAINAFCQALIDLASQDANADVDEKIRKHKEVIEREERGLAEQQRWRNFVYEQRDAETAFDRHHNPQAAWGLSDEIRRLNNEHQQTVEALRAQQPGAAFVCESEDEDEGDAEFDCSWDEQQVEEQDSVEDDVFDDEVRTTPVNDYQFNALMQPDPEAVRAHEIIEQRLGFREGDYVEEVVATGKKAEDKGPDPHPHFTSLDMHILNRETAHNWHKEQKVCEICREPLLRGDLITELPCHPSAKHVFHTICLRRWLATNRTPPNAAHLRAFNEYVAEESQHATTLRVPDNDFVIRAWREYEQLRRGERDEYGSTIRPPMAPRRALQQVLQRIRGGRFDQFGGQQLEWDASDPRNDAAVGLNICETLLHERMLEDEEKEKNR</sequence>
<feature type="compositionally biased region" description="Low complexity" evidence="2">
    <location>
        <begin position="145"/>
        <end position="158"/>
    </location>
</feature>
<name>A0A183C0C6_GLOPA</name>
<reference evidence="3" key="1">
    <citation type="submission" date="2014-05" db="EMBL/GenBank/DDBJ databases">
        <title>The genome and life-stage specific transcriptomes of Globodera pallida elucidate key aspects of plant parasitism by a cyst nematode.</title>
        <authorList>
            <person name="Cotton J.A."/>
            <person name="Lilley C.J."/>
            <person name="Jones L.M."/>
            <person name="Kikuchi T."/>
            <person name="Reid A.J."/>
            <person name="Thorpe P."/>
            <person name="Tsai I.J."/>
            <person name="Beasley H."/>
            <person name="Blok V."/>
            <person name="Cock P.J.A."/>
            <person name="Van den Akker S.E."/>
            <person name="Holroyd N."/>
            <person name="Hunt M."/>
            <person name="Mantelin S."/>
            <person name="Naghra H."/>
            <person name="Pain A."/>
            <person name="Palomares-Rius J.E."/>
            <person name="Zarowiecki M."/>
            <person name="Berriman M."/>
            <person name="Jones J.T."/>
            <person name="Urwin P.E."/>
        </authorList>
    </citation>
    <scope>NUCLEOTIDE SEQUENCE [LARGE SCALE GENOMIC DNA]</scope>
    <source>
        <strain evidence="3">Lindley</strain>
    </source>
</reference>